<gene>
    <name evidence="1" type="ORF">QZM52_20340</name>
</gene>
<accession>A0ABT8PEW0</accession>
<comment type="caution">
    <text evidence="1">The sequence shown here is derived from an EMBL/GenBank/DDBJ whole genome shotgun (WGS) entry which is preliminary data.</text>
</comment>
<name>A0ABT8PEW0_9BURK</name>
<dbReference type="RefSeq" id="WP_301756100.1">
    <property type="nucleotide sequence ID" value="NZ_JAUJSQ010000007.1"/>
</dbReference>
<dbReference type="Proteomes" id="UP001171606">
    <property type="component" value="Unassembled WGS sequence"/>
</dbReference>
<keyword evidence="2" id="KW-1185">Reference proteome</keyword>
<evidence type="ECO:0000313" key="1">
    <source>
        <dbReference type="EMBL" id="MDN7933639.1"/>
    </source>
</evidence>
<proteinExistence type="predicted"/>
<organism evidence="1 2">
    <name type="scientific">Burkholderia metallica</name>
    <dbReference type="NCBI Taxonomy" id="488729"/>
    <lineage>
        <taxon>Bacteria</taxon>
        <taxon>Pseudomonadati</taxon>
        <taxon>Pseudomonadota</taxon>
        <taxon>Betaproteobacteria</taxon>
        <taxon>Burkholderiales</taxon>
        <taxon>Burkholderiaceae</taxon>
        <taxon>Burkholderia</taxon>
        <taxon>Burkholderia cepacia complex</taxon>
    </lineage>
</organism>
<evidence type="ECO:0008006" key="3">
    <source>
        <dbReference type="Google" id="ProtNLM"/>
    </source>
</evidence>
<evidence type="ECO:0000313" key="2">
    <source>
        <dbReference type="Proteomes" id="UP001171606"/>
    </source>
</evidence>
<sequence length="113" mass="12154">MKGNGKYKLEGILAVMKSGQWYTAHDLSKRAGMPVTTARLILGSDRAVTAIDTRKGRGRGREYCIAGTGAGPRHVDTRIRPDFTSHLSGYQAWLDGHQALAMLARGGATIGEV</sequence>
<protein>
    <recommendedName>
        <fullName evidence="3">Phage DNA-binding protein</fullName>
    </recommendedName>
</protein>
<reference evidence="1" key="1">
    <citation type="submission" date="2023-07" db="EMBL/GenBank/DDBJ databases">
        <title>A collection of bacterial strains from the Burkholderia cepacia Research Laboratory and Repository.</title>
        <authorList>
            <person name="Lipuma J."/>
            <person name="Spilker T."/>
            <person name="Caverly L."/>
        </authorList>
    </citation>
    <scope>NUCLEOTIDE SEQUENCE</scope>
    <source>
        <strain evidence="1">AU42020</strain>
    </source>
</reference>
<dbReference type="EMBL" id="JAUJSQ010000007">
    <property type="protein sequence ID" value="MDN7933639.1"/>
    <property type="molecule type" value="Genomic_DNA"/>
</dbReference>